<feature type="region of interest" description="Disordered" evidence="15">
    <location>
        <begin position="1958"/>
        <end position="2002"/>
    </location>
</feature>
<feature type="region of interest" description="Disordered" evidence="15">
    <location>
        <begin position="1714"/>
        <end position="1743"/>
    </location>
</feature>
<feature type="region of interest" description="Disordered" evidence="15">
    <location>
        <begin position="2942"/>
        <end position="3008"/>
    </location>
</feature>
<keyword evidence="11" id="KW-0175">Coiled coil</keyword>
<dbReference type="Proteomes" id="UP001142055">
    <property type="component" value="Chromosome 1"/>
</dbReference>
<keyword evidence="4" id="KW-0217">Developmental protein</keyword>
<dbReference type="Gene3D" id="3.30.200.20">
    <property type="entry name" value="Phosphorylase Kinase, domain 1"/>
    <property type="match status" value="1"/>
</dbReference>
<feature type="compositionally biased region" description="Polar residues" evidence="15">
    <location>
        <begin position="3057"/>
        <end position="3072"/>
    </location>
</feature>
<feature type="compositionally biased region" description="Low complexity" evidence="15">
    <location>
        <begin position="963"/>
        <end position="988"/>
    </location>
</feature>
<feature type="compositionally biased region" description="Polar residues" evidence="15">
    <location>
        <begin position="2189"/>
        <end position="2219"/>
    </location>
</feature>
<gene>
    <name evidence="17" type="ORF">RDWZM_001213</name>
</gene>
<feature type="compositionally biased region" description="Low complexity" evidence="15">
    <location>
        <begin position="2409"/>
        <end position="2422"/>
    </location>
</feature>
<feature type="compositionally biased region" description="Basic and acidic residues" evidence="15">
    <location>
        <begin position="825"/>
        <end position="837"/>
    </location>
</feature>
<feature type="compositionally biased region" description="Low complexity" evidence="15">
    <location>
        <begin position="1878"/>
        <end position="1890"/>
    </location>
</feature>
<feature type="region of interest" description="Disordered" evidence="15">
    <location>
        <begin position="227"/>
        <end position="320"/>
    </location>
</feature>
<comment type="caution">
    <text evidence="17">The sequence shown here is derived from an EMBL/GenBank/DDBJ whole genome shotgun (WGS) entry which is preliminary data.</text>
</comment>
<dbReference type="GO" id="GO:0140694">
    <property type="term" value="P:membraneless organelle assembly"/>
    <property type="evidence" value="ECO:0007669"/>
    <property type="project" value="UniProtKB-ARBA"/>
</dbReference>
<dbReference type="InterPro" id="IPR000719">
    <property type="entry name" value="Prot_kinase_dom"/>
</dbReference>
<name>A0A9Q0RNQ9_BLOTA</name>
<dbReference type="GO" id="GO:0006884">
    <property type="term" value="P:cell volume homeostasis"/>
    <property type="evidence" value="ECO:0007669"/>
    <property type="project" value="UniProtKB-ARBA"/>
</dbReference>
<dbReference type="PANTHER" id="PTHR13902">
    <property type="entry name" value="SERINE/THREONINE-PROTEIN KINASE WNK WITH NO LYSINE -RELATED"/>
    <property type="match status" value="1"/>
</dbReference>
<feature type="compositionally biased region" description="Acidic residues" evidence="15">
    <location>
        <begin position="2170"/>
        <end position="2182"/>
    </location>
</feature>
<feature type="region of interest" description="Disordered" evidence="15">
    <location>
        <begin position="2169"/>
        <end position="2219"/>
    </location>
</feature>
<feature type="region of interest" description="Disordered" evidence="15">
    <location>
        <begin position="1826"/>
        <end position="1890"/>
    </location>
</feature>
<reference evidence="17" key="1">
    <citation type="submission" date="2022-12" db="EMBL/GenBank/DDBJ databases">
        <title>Genome assemblies of Blomia tropicalis.</title>
        <authorList>
            <person name="Cui Y."/>
        </authorList>
    </citation>
    <scope>NUCLEOTIDE SEQUENCE</scope>
    <source>
        <tissue evidence="17">Adult mites</tissue>
    </source>
</reference>
<dbReference type="Gene3D" id="3.10.20.90">
    <property type="entry name" value="Phosphatidylinositol 3-kinase Catalytic Subunit, Chain A, domain 1"/>
    <property type="match status" value="1"/>
</dbReference>
<keyword evidence="10" id="KW-0067">ATP-binding</keyword>
<keyword evidence="7" id="KW-0808">Transferase</keyword>
<feature type="compositionally biased region" description="Low complexity" evidence="15">
    <location>
        <begin position="1800"/>
        <end position="1810"/>
    </location>
</feature>
<dbReference type="Gene3D" id="1.10.510.10">
    <property type="entry name" value="Transferase(Phosphotransferase) domain 1"/>
    <property type="match status" value="1"/>
</dbReference>
<dbReference type="InterPro" id="IPR024678">
    <property type="entry name" value="Kinase_OSR1/WNK_CCT"/>
</dbReference>
<dbReference type="EC" id="2.7.11.1" evidence="3"/>
<dbReference type="PROSITE" id="PS00108">
    <property type="entry name" value="PROTEIN_KINASE_ST"/>
    <property type="match status" value="1"/>
</dbReference>
<feature type="compositionally biased region" description="Polar residues" evidence="15">
    <location>
        <begin position="1826"/>
        <end position="1840"/>
    </location>
</feature>
<feature type="compositionally biased region" description="Basic residues" evidence="15">
    <location>
        <begin position="297"/>
        <end position="317"/>
    </location>
</feature>
<evidence type="ECO:0000256" key="15">
    <source>
        <dbReference type="SAM" id="MobiDB-lite"/>
    </source>
</evidence>
<evidence type="ECO:0000313" key="18">
    <source>
        <dbReference type="Proteomes" id="UP001142055"/>
    </source>
</evidence>
<evidence type="ECO:0000256" key="7">
    <source>
        <dbReference type="ARBA" id="ARBA00022679"/>
    </source>
</evidence>
<feature type="region of interest" description="Disordered" evidence="15">
    <location>
        <begin position="447"/>
        <end position="471"/>
    </location>
</feature>
<dbReference type="InterPro" id="IPR008271">
    <property type="entry name" value="Ser/Thr_kinase_AS"/>
</dbReference>
<dbReference type="InterPro" id="IPR011009">
    <property type="entry name" value="Kinase-like_dom_sf"/>
</dbReference>
<dbReference type="SUPFAM" id="SSF56112">
    <property type="entry name" value="Protein kinase-like (PK-like)"/>
    <property type="match status" value="1"/>
</dbReference>
<accession>A0A9Q0RNQ9</accession>
<evidence type="ECO:0000256" key="2">
    <source>
        <dbReference type="ARBA" id="ARBA00004496"/>
    </source>
</evidence>
<feature type="domain" description="Protein kinase" evidence="16">
    <location>
        <begin position="1105"/>
        <end position="1362"/>
    </location>
</feature>
<evidence type="ECO:0000256" key="6">
    <source>
        <dbReference type="ARBA" id="ARBA00022527"/>
    </source>
</evidence>
<feature type="region of interest" description="Disordered" evidence="15">
    <location>
        <begin position="1786"/>
        <end position="1810"/>
    </location>
</feature>
<comment type="cofactor">
    <cofactor evidence="1">
        <name>Mg(2+)</name>
        <dbReference type="ChEBI" id="CHEBI:18420"/>
    </cofactor>
</comment>
<feature type="compositionally biased region" description="Low complexity" evidence="15">
    <location>
        <begin position="3046"/>
        <end position="3056"/>
    </location>
</feature>
<feature type="region of interest" description="Disordered" evidence="15">
    <location>
        <begin position="3024"/>
        <end position="3072"/>
    </location>
</feature>
<feature type="compositionally biased region" description="Polar residues" evidence="15">
    <location>
        <begin position="2808"/>
        <end position="2828"/>
    </location>
</feature>
<evidence type="ECO:0000259" key="16">
    <source>
        <dbReference type="PROSITE" id="PS50011"/>
    </source>
</evidence>
<feature type="region of interest" description="Disordered" evidence="15">
    <location>
        <begin position="2403"/>
        <end position="2426"/>
    </location>
</feature>
<dbReference type="CDD" id="cd13983">
    <property type="entry name" value="STKc_WNK"/>
    <property type="match status" value="1"/>
</dbReference>
<evidence type="ECO:0000256" key="5">
    <source>
        <dbReference type="ARBA" id="ARBA00022490"/>
    </source>
</evidence>
<dbReference type="GO" id="GO:0140693">
    <property type="term" value="F:molecular condensate scaffold activity"/>
    <property type="evidence" value="ECO:0007669"/>
    <property type="project" value="UniProtKB-ARBA"/>
</dbReference>
<dbReference type="InterPro" id="IPR050588">
    <property type="entry name" value="WNK_Ser-Thr_kinase"/>
</dbReference>
<keyword evidence="18" id="KW-1185">Reference proteome</keyword>
<dbReference type="FunFam" id="3.30.200.20:FF:001054">
    <property type="entry name" value="Serine/threonine-protein kinase WNK1"/>
    <property type="match status" value="1"/>
</dbReference>
<feature type="compositionally biased region" description="Polar residues" evidence="15">
    <location>
        <begin position="1714"/>
        <end position="1738"/>
    </location>
</feature>
<dbReference type="GO" id="GO:0005737">
    <property type="term" value="C:cytoplasm"/>
    <property type="evidence" value="ECO:0007669"/>
    <property type="project" value="UniProtKB-SubCell"/>
</dbReference>
<evidence type="ECO:0000256" key="12">
    <source>
        <dbReference type="ARBA" id="ARBA00047899"/>
    </source>
</evidence>
<feature type="compositionally biased region" description="Low complexity" evidence="15">
    <location>
        <begin position="1958"/>
        <end position="1975"/>
    </location>
</feature>
<dbReference type="Pfam" id="PF12202">
    <property type="entry name" value="OSR1_C"/>
    <property type="match status" value="1"/>
</dbReference>
<evidence type="ECO:0000256" key="10">
    <source>
        <dbReference type="ARBA" id="ARBA00022840"/>
    </source>
</evidence>
<evidence type="ECO:0000256" key="11">
    <source>
        <dbReference type="ARBA" id="ARBA00023054"/>
    </source>
</evidence>
<evidence type="ECO:0000256" key="3">
    <source>
        <dbReference type="ARBA" id="ARBA00012513"/>
    </source>
</evidence>
<evidence type="ECO:0000256" key="4">
    <source>
        <dbReference type="ARBA" id="ARBA00022473"/>
    </source>
</evidence>
<feature type="region of interest" description="Disordered" evidence="15">
    <location>
        <begin position="2489"/>
        <end position="2522"/>
    </location>
</feature>
<keyword evidence="5" id="KW-0963">Cytoplasm</keyword>
<feature type="compositionally biased region" description="Low complexity" evidence="15">
    <location>
        <begin position="2772"/>
        <end position="2801"/>
    </location>
</feature>
<dbReference type="SMART" id="SM00220">
    <property type="entry name" value="S_TKc"/>
    <property type="match status" value="1"/>
</dbReference>
<comment type="catalytic activity">
    <reaction evidence="12">
        <text>L-threonyl-[protein] + ATP = O-phospho-L-threonyl-[protein] + ADP + H(+)</text>
        <dbReference type="Rhea" id="RHEA:46608"/>
        <dbReference type="Rhea" id="RHEA-COMP:11060"/>
        <dbReference type="Rhea" id="RHEA-COMP:11605"/>
        <dbReference type="ChEBI" id="CHEBI:15378"/>
        <dbReference type="ChEBI" id="CHEBI:30013"/>
        <dbReference type="ChEBI" id="CHEBI:30616"/>
        <dbReference type="ChEBI" id="CHEBI:61977"/>
        <dbReference type="ChEBI" id="CHEBI:456216"/>
        <dbReference type="EC" id="2.7.11.1"/>
    </reaction>
</comment>
<feature type="compositionally biased region" description="Low complexity" evidence="15">
    <location>
        <begin position="1856"/>
        <end position="1870"/>
    </location>
</feature>
<dbReference type="GO" id="GO:0004674">
    <property type="term" value="F:protein serine/threonine kinase activity"/>
    <property type="evidence" value="ECO:0007669"/>
    <property type="project" value="UniProtKB-KW"/>
</dbReference>
<proteinExistence type="inferred from homology"/>
<feature type="compositionally biased region" description="Low complexity" evidence="15">
    <location>
        <begin position="2974"/>
        <end position="2997"/>
    </location>
</feature>
<feature type="region of interest" description="Disordered" evidence="15">
    <location>
        <begin position="2772"/>
        <end position="2828"/>
    </location>
</feature>
<comment type="similarity">
    <text evidence="14">Belongs to the protein kinase superfamily. Ser/Thr protein kinase family. WNK subfamily.</text>
</comment>
<comment type="catalytic activity">
    <reaction evidence="13">
        <text>L-seryl-[protein] + ATP = O-phospho-L-seryl-[protein] + ADP + H(+)</text>
        <dbReference type="Rhea" id="RHEA:17989"/>
        <dbReference type="Rhea" id="RHEA-COMP:9863"/>
        <dbReference type="Rhea" id="RHEA-COMP:11604"/>
        <dbReference type="ChEBI" id="CHEBI:15378"/>
        <dbReference type="ChEBI" id="CHEBI:29999"/>
        <dbReference type="ChEBI" id="CHEBI:30616"/>
        <dbReference type="ChEBI" id="CHEBI:83421"/>
        <dbReference type="ChEBI" id="CHEBI:456216"/>
        <dbReference type="EC" id="2.7.11.1"/>
    </reaction>
</comment>
<sequence length="3072" mass="332607">MTIYWYDLEELRKKICHENDDDDEHNFITSIDDDIDQHDIDNEQTNLLWSSPNLIRHRLLAPSTNCNNNNSNNSSPPIHSGAHPLARRTVQSLRNLGVIAEEDSRPKRWLLQQQKKRQYLDLDRQYQTIGPGAFPSEIFGYHYCARNQTWLETNNHFQCVSRSCSPPKASSTIDYQLYGNETNENDSLSYNNDYNNNRLVLGDARSIQEIPRARSYCDILSNDRNLIDEDDDGEISDDKSLSDHCQTEVGRDSGSHWQQPTAPTFGAESLNGGRHLIGEQVTQAGRQREKRSSANVHNHHHHRRRRHRHHNQHHHQQHNLPENCDIYGNNNHSHRSTTPNIALDSPSFDSEGGFTTKLALFGPENDSTTITRSNSNNNIHYVDQVDPESGAIIRVYYQNYYHHFNEPQQQIRQSTPAIRINPHQLTASNYVINGNIKQRSLSSLSSSSSVYSRSSNNSNSSMSNRGSPPNISATLKKSNVNYNFSDGVVSESKLIHLECDHSPEQCRCTNHQESNCLYNRNCTNCDAEYADATDDEIENCSHLPIGGSVAGGGGGGVHIGVECTSALVHGRNVGVDVKRAPLPSATHSIATTIASSMAPFNVPPPSEDGECCCNCRLVSSSWSDATNVDHHNEHDYHRGATWLTTGTAAIENPSLRAANCTAEATISSSNTTIRPIAYKTSMDNVEHTSATQYTHHSMSDRKQFVTDDTTTIDGNDSDDQQGTCNNVTDTRNATPISTLSTDTTTVILDASVQPNHTITTTTTTTKKSYDQTIISTISTPHAQEYHQSYPINVNAGSNLNLCPTAPTLGALFHTTKAPTIFTLSDKKIDRSEERGDNNKQGSNCLSMTTSSSTMTTTRQIESSTAATAATTSSSTAASQTATLISTASTSAGIVKVTDSGNCEVFTNNCGAHVDHRPVLLTDSISVKMEQNVKQDDDDRSTTINSFVNVEPQQQHHRCQCEISSSSSSSSSTSSTTMTTTTNATTTTTCDQHSCDNNVTECRTESTNIHNCEMAPTMLSPQAAASIVADSSLSSIELSNSSNTNNNINMAVPLTTTTNSMNTTGINTATTSTNTATTTNINSTTSSRNNKILEHDALDSSPDGRFLKFEEIGRGSFKTVYKGLDSSTGVAVAWCELQERLNKNERQRFREEVEMLKGLQHSNIVRFYDFWEVNTAKRKYLVLITELMTSGTLKTYLRRFKKINLKVLKSWCRQILKGLNFLHSRTPPIIHRDLKCDNIFITGTTGSVKIGDLGLATLKNRSFAKSVIGTPEFMAPEMYEEHYDEMVDVYAFGMCMLEMATGEYPYSECSGPAQIYKKVSSGVPPLSLAKVEQSEVRQIIDMCIKVRKEERPTVKELLQLDFFQEDTGFKVEFVQRDEAVSSYESQVELRVRVTDPKKRKDKYKENEALQFGFNFDKESVEDVAKALVETGFLAEEDVRIVSLLIKNQISLLLKERQNLLIQSSANLTNSHPSSNPETNSRFEMIQQQQKHYKHTDIPIALMEENIAAAFAPEQGSPENTVISAASMTYQPTTIVNHHVTSTMVMDANSGSGVQTPSAPSSTLSVPAASIQVNSSMPPQVMQTSQPAATINDPTKIMQQEMSNNETQSTFASVQNIGTATDVASTPSPVASNVESVAATMPSTTVITSSTNTTTSSLSATGSTPAHVNVPTPVGTGNFEAQQGTNTIGQNQTTMVSNATTVSTTTVISVPTNSAGGANSTATNGSNFVAKQPLTSTNSLPPAPVVKMAPSTKKLEQDLEKALHTSTNSHNTIQANLESKLTEIFAPTSSGTATPAHPPQPAASAATSAAHITHTSSNVPVPITTTQLNANQTETTATSKSRPGSYGTEEQPLLKQLTTTTPSTNNTTSVPVQSDASQKISTNSGAITSSTSSTSVASYASAAAAAIAVSQQSIPSNQTISGITGTQIHQQQQQCSSTTTIDQSSLNIISQANTTVSNVSTTSSLSSSHGLPSTGSPDLGRRPSRFSVTPVPEPSSSSPDPTLLPQVTAQTLTTPTTTTTNSSAQSESKTIFNDTVSNLISTSELIIPPVSSMPIQLEPKRLSRFIVTPAVVPTESVNNESQNYLKDTSSQTSPFLMGKNNDVVQTTPPVEIPNVDVVNSDSKTSLSSSSYESASSALSECIVESNTPASLPNSPLRHALKQTPLLATVMDSETETEEDEEDLDDGHHSDTCMSGTNEGSNNGGMDTTSPETTNSTGDSSYHTYPYVSIRRYASALDLSKTNDPNGSNANSTHVDSCFTKMSDASTCTGSFSPQQETLESAIDYSMNHHHHHHNMTSVDHPSFVGHHNVGCGIYTGSSQPLSLDSNQSSNVTPIDNNLVLKHSNVTNITQTSSLPSSRRPSTNLIHGQVAAAIAAAQVTGNSQAAQPQRVFIRIPVKDIAIQTDFPDDHSLMSGSSASSSSTSSIRGDHSEMIDHSTITNTSTSTLSAPQTYDNQLTLNQLSTNEQQALLQQAVRQVLLGLQQNMNMFSHQFAQQQQQQQQQHQKQHYSGSHHPDSKQLKQNRSASIDNTNQFQPAVPHALTNHGLPNARLPTDHSATISACNSEMYHTELAHQHYAGHHDQRPFLDSNSQQSVPLSTTSDGNIVATQVAMMAVNQLVQQNLCSNQPSIDMSNQVEFKPTIDSEFDSLIKRHEKERKAMEERQQQEMIALQRIIQTTPTTNSSSQGRCLHQYAPTSTSLAFHKNVSSNATIVSSHNITNYDHLQSFIDHSNQTLNIGPPQSAMNANSATSTVSSISSIGSTGSTGSSVNINQRASVHSHANSSSSSTASSRPPSGSAGGSPSRQLPPKSGHNSPTKTTHTLSNCSSTTTTEHQLINDELLIRMIQNFGQDKSAQPNTGQTSQQSNVIQNPFPITLNQIKEEQDKNKRLFINNVPISVPPTSTAPIMNGVSGGGNIPSGSPSSIRRSTSLTNAVAYVAAHSSMTASTMTPNNQQNVQQPRQYGPISSGQNMQHPHHASSYSGSHSMSNHPHQSSSSSSTGSPPPSSVYHQHGLTHSASASQLRNLALQNTPSNGGNNGNGSNVTGQMGSIPSSPIHHSSTNVIRSASTARTQQSQ</sequence>
<feature type="compositionally biased region" description="Low complexity" evidence="15">
    <location>
        <begin position="846"/>
        <end position="878"/>
    </location>
</feature>
<keyword evidence="8" id="KW-0547">Nucleotide-binding</keyword>
<dbReference type="EMBL" id="JAPWDV010000001">
    <property type="protein sequence ID" value="KAJ6222668.1"/>
    <property type="molecule type" value="Genomic_DNA"/>
</dbReference>
<evidence type="ECO:0000256" key="1">
    <source>
        <dbReference type="ARBA" id="ARBA00001946"/>
    </source>
</evidence>
<keyword evidence="6" id="KW-0723">Serine/threonine-protein kinase</keyword>
<evidence type="ECO:0000256" key="8">
    <source>
        <dbReference type="ARBA" id="ARBA00022741"/>
    </source>
</evidence>
<comment type="subcellular location">
    <subcellularLocation>
        <location evidence="2">Cytoplasm</location>
    </subcellularLocation>
</comment>
<organism evidence="17 18">
    <name type="scientific">Blomia tropicalis</name>
    <name type="common">Mite</name>
    <dbReference type="NCBI Taxonomy" id="40697"/>
    <lineage>
        <taxon>Eukaryota</taxon>
        <taxon>Metazoa</taxon>
        <taxon>Ecdysozoa</taxon>
        <taxon>Arthropoda</taxon>
        <taxon>Chelicerata</taxon>
        <taxon>Arachnida</taxon>
        <taxon>Acari</taxon>
        <taxon>Acariformes</taxon>
        <taxon>Sarcoptiformes</taxon>
        <taxon>Astigmata</taxon>
        <taxon>Glycyphagoidea</taxon>
        <taxon>Echimyopodidae</taxon>
        <taxon>Blomia</taxon>
    </lineage>
</organism>
<dbReference type="Pfam" id="PF00069">
    <property type="entry name" value="Pkinase"/>
    <property type="match status" value="1"/>
</dbReference>
<dbReference type="GO" id="GO:0005524">
    <property type="term" value="F:ATP binding"/>
    <property type="evidence" value="ECO:0007669"/>
    <property type="project" value="UniProtKB-KW"/>
</dbReference>
<feature type="compositionally biased region" description="Low complexity" evidence="15">
    <location>
        <begin position="447"/>
        <end position="467"/>
    </location>
</feature>
<feature type="region of interest" description="Disordered" evidence="15">
    <location>
        <begin position="959"/>
        <end position="991"/>
    </location>
</feature>
<evidence type="ECO:0000256" key="13">
    <source>
        <dbReference type="ARBA" id="ARBA00048679"/>
    </source>
</evidence>
<feature type="compositionally biased region" description="Low complexity" evidence="15">
    <location>
        <begin position="2489"/>
        <end position="2501"/>
    </location>
</feature>
<feature type="compositionally biased region" description="Basic and acidic residues" evidence="15">
    <location>
        <begin position="236"/>
        <end position="254"/>
    </location>
</feature>
<evidence type="ECO:0000313" key="17">
    <source>
        <dbReference type="EMBL" id="KAJ6222668.1"/>
    </source>
</evidence>
<dbReference type="GO" id="GO:0071474">
    <property type="term" value="P:cellular hyperosmotic response"/>
    <property type="evidence" value="ECO:0007669"/>
    <property type="project" value="UniProtKB-ARBA"/>
</dbReference>
<evidence type="ECO:0000256" key="9">
    <source>
        <dbReference type="ARBA" id="ARBA00022777"/>
    </source>
</evidence>
<feature type="region of interest" description="Disordered" evidence="15">
    <location>
        <begin position="709"/>
        <end position="730"/>
    </location>
</feature>
<keyword evidence="9" id="KW-0418">Kinase</keyword>
<dbReference type="FunFam" id="1.10.510.10:FF:000006">
    <property type="entry name" value="Serine/threonine-protein kinase WNK1 isoform 2"/>
    <property type="match status" value="1"/>
</dbReference>
<feature type="compositionally biased region" description="Low complexity" evidence="15">
    <location>
        <begin position="1985"/>
        <end position="2002"/>
    </location>
</feature>
<protein>
    <recommendedName>
        <fullName evidence="3">non-specific serine/threonine protein kinase</fullName>
        <ecNumber evidence="3">2.7.11.1</ecNumber>
    </recommendedName>
</protein>
<dbReference type="PROSITE" id="PS50011">
    <property type="entry name" value="PROTEIN_KINASE_DOM"/>
    <property type="match status" value="1"/>
</dbReference>
<evidence type="ECO:0000256" key="14">
    <source>
        <dbReference type="ARBA" id="ARBA00061662"/>
    </source>
</evidence>
<feature type="region of interest" description="Disordered" evidence="15">
    <location>
        <begin position="825"/>
        <end position="878"/>
    </location>
</feature>